<dbReference type="InterPro" id="IPR051356">
    <property type="entry name" value="SOX/SOX-like_TF"/>
</dbReference>
<dbReference type="CDD" id="cd01389">
    <property type="entry name" value="HMG-box_ROX1-like"/>
    <property type="match status" value="1"/>
</dbReference>
<feature type="compositionally biased region" description="Polar residues" evidence="4">
    <location>
        <begin position="57"/>
        <end position="73"/>
    </location>
</feature>
<sequence>MATSTAGSHHHDRTTPERNRRGTPIRRQPARSQTTPNTSVTAYTADNSFSIDDITPTTSQAYFGQPPLAQSHTSYHDASPRKKISQWSRMPIASSLQLMPPPPAPVPSLASSASLTPSTYFSSPSSVSSGQFGFYPQEYPTNPYYLDTNPYIPRDYSEWSISQDEDVSAQYLNTQSMDTSDLESDIMTQSVKMSDIVSRTDCSVAPSSTISKASTSQSKPPRPANAWILYRSEKLKAIERGDNIPGLDEIMAGLDLPSSASPSNESADGASSVVTSKSKKRNRPPKKGTRPPTEGLLSLGRGKLGRGLPQANISKMISALWKGESSAVRQRYENMANAKKREHELKYPDYKFQPRRKADKVREREERERQKEAERQEKRAEKETTRPRRSRTLKKRFSPIATGSRSMRSTPTYSHVPSLAGESGAESGWGGNSQNLATPLTGSPDPTADHRLRSYPFPMPPGSLPSMRPEDHAGNNPYGDQLVMNAQGFSMTPQSSQKTGVRRTIRPTPAENVSQAPVADTGQAIQYPQPQSQASHSAQQAILAPVPQRAAAPSIIDIPSHMQIDVPQGLDIQNELSFTYGPEPVEETPGLNLSKPQATWQQNTSPQSKAGKLAAMWSAFDEEDDAEEDLGELPRVVLASQGDVSAQAFVDNAQILPGDAPSGNGGQVAPAQAEEYYCHTGPWTVVMPDGQSLEYTMPMGEATQDLGEIDWYDPNTDWSQFVLAMPADPTSQVAQNTDPSQFIIPTGVVDPSQMIPLQAVIEEEHGPFLSQAPVLSPVDASWTLSPSNGQFQEGVLNAQPGGSRVPSYSVTTADGQVLPFNVVPRHISGFSSLTDGIWAGNDRNLSFAMNAGVVNSGSAADFVPEMDISEDLFWSSFEMAPPVSAQNLAAEVQSNTTESTEASEAASSAPTSIQGLAEPIDGASIAIETTDNAGGLLSENGSEDWKMPIVPECAPRKESSGSESTSVTKEEPERSNEPEGSIDEMDSTIRQTRAAAARGAKRGRAVGRTFDMEHS</sequence>
<feature type="compositionally biased region" description="Basic and acidic residues" evidence="4">
    <location>
        <begin position="360"/>
        <end position="386"/>
    </location>
</feature>
<feature type="region of interest" description="Disordered" evidence="4">
    <location>
        <begin position="339"/>
        <end position="447"/>
    </location>
</feature>
<feature type="region of interest" description="Disordered" evidence="4">
    <location>
        <begin position="890"/>
        <end position="912"/>
    </location>
</feature>
<evidence type="ECO:0000256" key="2">
    <source>
        <dbReference type="ARBA" id="ARBA00023242"/>
    </source>
</evidence>
<dbReference type="SUPFAM" id="SSF47095">
    <property type="entry name" value="HMG-box"/>
    <property type="match status" value="1"/>
</dbReference>
<reference evidence="6 7" key="1">
    <citation type="submission" date="2017-03" db="EMBL/GenBank/DDBJ databases">
        <title>Widespread Adenine N6-methylation of Active Genes in Fungi.</title>
        <authorList>
            <consortium name="DOE Joint Genome Institute"/>
            <person name="Mondo S.J."/>
            <person name="Dannebaum R.O."/>
            <person name="Kuo R.C."/>
            <person name="Louie K.B."/>
            <person name="Bewick A.J."/>
            <person name="Labutti K."/>
            <person name="Haridas S."/>
            <person name="Kuo A."/>
            <person name="Salamov A."/>
            <person name="Ahrendt S.R."/>
            <person name="Lau R."/>
            <person name="Bowen B.P."/>
            <person name="Lipzen A."/>
            <person name="Sullivan W."/>
            <person name="Andreopoulos W.B."/>
            <person name="Clum A."/>
            <person name="Lindquist E."/>
            <person name="Daum C."/>
            <person name="Northen T.R."/>
            <person name="Ramamoorthy G."/>
            <person name="Schmitz R.J."/>
            <person name="Gryganskyi A."/>
            <person name="Culley D."/>
            <person name="Magnuson J."/>
            <person name="James T.Y."/>
            <person name="O'Malley M.A."/>
            <person name="Stajich J.E."/>
            <person name="Spatafora J.W."/>
            <person name="Visel A."/>
            <person name="Grigoriev I.V."/>
        </authorList>
    </citation>
    <scope>NUCLEOTIDE SEQUENCE [LARGE SCALE GENOMIC DNA]</scope>
    <source>
        <strain evidence="6 7">NRRL Y-17943</strain>
    </source>
</reference>
<dbReference type="SMART" id="SM00398">
    <property type="entry name" value="HMG"/>
    <property type="match status" value="1"/>
</dbReference>
<dbReference type="PROSITE" id="PS50118">
    <property type="entry name" value="HMG_BOX_2"/>
    <property type="match status" value="1"/>
</dbReference>
<feature type="compositionally biased region" description="Basic residues" evidence="4">
    <location>
        <begin position="277"/>
        <end position="289"/>
    </location>
</feature>
<feature type="region of interest" description="Disordered" evidence="4">
    <location>
        <begin position="255"/>
        <end position="308"/>
    </location>
</feature>
<feature type="compositionally biased region" description="Polar residues" evidence="4">
    <location>
        <begin position="401"/>
        <end position="415"/>
    </location>
</feature>
<evidence type="ECO:0000313" key="6">
    <source>
        <dbReference type="EMBL" id="ORX37385.1"/>
    </source>
</evidence>
<organism evidence="6 7">
    <name type="scientific">Kockovaella imperatae</name>
    <dbReference type="NCBI Taxonomy" id="4999"/>
    <lineage>
        <taxon>Eukaryota</taxon>
        <taxon>Fungi</taxon>
        <taxon>Dikarya</taxon>
        <taxon>Basidiomycota</taxon>
        <taxon>Agaricomycotina</taxon>
        <taxon>Tremellomycetes</taxon>
        <taxon>Tremellales</taxon>
        <taxon>Cuniculitremaceae</taxon>
        <taxon>Kockovaella</taxon>
    </lineage>
</organism>
<dbReference type="GeneID" id="33560052"/>
<dbReference type="GO" id="GO:0000981">
    <property type="term" value="F:DNA-binding transcription factor activity, RNA polymerase II-specific"/>
    <property type="evidence" value="ECO:0007669"/>
    <property type="project" value="TreeGrafter"/>
</dbReference>
<evidence type="ECO:0000313" key="7">
    <source>
        <dbReference type="Proteomes" id="UP000193218"/>
    </source>
</evidence>
<dbReference type="InterPro" id="IPR036910">
    <property type="entry name" value="HMG_box_dom_sf"/>
</dbReference>
<gene>
    <name evidence="6" type="ORF">BD324DRAFT_650981</name>
</gene>
<dbReference type="PANTHER" id="PTHR45789">
    <property type="entry name" value="FI18025P1"/>
    <property type="match status" value="1"/>
</dbReference>
<dbReference type="Pfam" id="PF00505">
    <property type="entry name" value="HMG_box"/>
    <property type="match status" value="1"/>
</dbReference>
<dbReference type="InterPro" id="IPR009071">
    <property type="entry name" value="HMG_box_dom"/>
</dbReference>
<proteinExistence type="predicted"/>
<dbReference type="EMBL" id="NBSH01000006">
    <property type="protein sequence ID" value="ORX37385.1"/>
    <property type="molecule type" value="Genomic_DNA"/>
</dbReference>
<feature type="compositionally biased region" description="Polar residues" evidence="4">
    <location>
        <begin position="432"/>
        <end position="441"/>
    </location>
</feature>
<accession>A0A1Y1UJS7</accession>
<feature type="compositionally biased region" description="Basic and acidic residues" evidence="4">
    <location>
        <begin position="339"/>
        <end position="349"/>
    </location>
</feature>
<feature type="region of interest" description="Disordered" evidence="4">
    <location>
        <begin position="57"/>
        <end position="84"/>
    </location>
</feature>
<keyword evidence="2 3" id="KW-0539">Nucleus</keyword>
<dbReference type="STRING" id="4999.A0A1Y1UJS7"/>
<dbReference type="PANTHER" id="PTHR45789:SF2">
    <property type="entry name" value="FI18025P1"/>
    <property type="match status" value="1"/>
</dbReference>
<name>A0A1Y1UJS7_9TREE</name>
<dbReference type="InParanoid" id="A0A1Y1UJS7"/>
<feature type="region of interest" description="Disordered" evidence="4">
    <location>
        <begin position="934"/>
        <end position="1015"/>
    </location>
</feature>
<feature type="DNA-binding region" description="HMG box" evidence="3">
    <location>
        <begin position="220"/>
        <end position="351"/>
    </location>
</feature>
<feature type="compositionally biased region" description="Basic and acidic residues" evidence="4">
    <location>
        <begin position="968"/>
        <end position="977"/>
    </location>
</feature>
<feature type="domain" description="HMG box" evidence="5">
    <location>
        <begin position="220"/>
        <end position="351"/>
    </location>
</feature>
<evidence type="ECO:0000256" key="1">
    <source>
        <dbReference type="ARBA" id="ARBA00023125"/>
    </source>
</evidence>
<evidence type="ECO:0000256" key="3">
    <source>
        <dbReference type="PROSITE-ProRule" id="PRU00267"/>
    </source>
</evidence>
<dbReference type="AlphaFoldDB" id="A0A1Y1UJS7"/>
<dbReference type="GO" id="GO:0005634">
    <property type="term" value="C:nucleus"/>
    <property type="evidence" value="ECO:0007669"/>
    <property type="project" value="UniProtKB-UniRule"/>
</dbReference>
<feature type="compositionally biased region" description="Polar residues" evidence="4">
    <location>
        <begin position="594"/>
        <end position="608"/>
    </location>
</feature>
<dbReference type="GO" id="GO:0000978">
    <property type="term" value="F:RNA polymerase II cis-regulatory region sequence-specific DNA binding"/>
    <property type="evidence" value="ECO:0007669"/>
    <property type="project" value="TreeGrafter"/>
</dbReference>
<dbReference type="Gene3D" id="1.10.30.10">
    <property type="entry name" value="High mobility group box domain"/>
    <property type="match status" value="1"/>
</dbReference>
<feature type="compositionally biased region" description="Polar residues" evidence="4">
    <location>
        <begin position="30"/>
        <end position="45"/>
    </location>
</feature>
<keyword evidence="1 3" id="KW-0238">DNA-binding</keyword>
<evidence type="ECO:0000256" key="4">
    <source>
        <dbReference type="SAM" id="MobiDB-lite"/>
    </source>
</evidence>
<feature type="compositionally biased region" description="Basic residues" evidence="4">
    <location>
        <begin position="387"/>
        <end position="397"/>
    </location>
</feature>
<evidence type="ECO:0000259" key="5">
    <source>
        <dbReference type="PROSITE" id="PS50118"/>
    </source>
</evidence>
<feature type="region of interest" description="Disordered" evidence="4">
    <location>
        <begin position="586"/>
        <end position="608"/>
    </location>
</feature>
<dbReference type="Proteomes" id="UP000193218">
    <property type="component" value="Unassembled WGS sequence"/>
</dbReference>
<keyword evidence="7" id="KW-1185">Reference proteome</keyword>
<dbReference type="RefSeq" id="XP_021871423.1">
    <property type="nucleotide sequence ID" value="XM_022018243.1"/>
</dbReference>
<feature type="compositionally biased region" description="Low complexity" evidence="4">
    <location>
        <begin position="896"/>
        <end position="912"/>
    </location>
</feature>
<dbReference type="OrthoDB" id="6247875at2759"/>
<comment type="caution">
    <text evidence="6">The sequence shown here is derived from an EMBL/GenBank/DDBJ whole genome shotgun (WGS) entry which is preliminary data.</text>
</comment>
<feature type="region of interest" description="Disordered" evidence="4">
    <location>
        <begin position="1"/>
        <end position="45"/>
    </location>
</feature>
<protein>
    <recommendedName>
        <fullName evidence="5">HMG box domain-containing protein</fullName>
    </recommendedName>
</protein>